<keyword evidence="2" id="KW-1003">Cell membrane</keyword>
<dbReference type="PANTHER" id="PTHR30086:SF20">
    <property type="entry name" value="ARGININE EXPORTER PROTEIN ARGO-RELATED"/>
    <property type="match status" value="1"/>
</dbReference>
<feature type="transmembrane region" description="Helical" evidence="6">
    <location>
        <begin position="146"/>
        <end position="166"/>
    </location>
</feature>
<keyword evidence="3 6" id="KW-0812">Transmembrane</keyword>
<keyword evidence="4 6" id="KW-1133">Transmembrane helix</keyword>
<accession>A0A5J6MZA9</accession>
<dbReference type="KEGG" id="hadh:FRZ61_24090"/>
<dbReference type="GO" id="GO:0015171">
    <property type="term" value="F:amino acid transmembrane transporter activity"/>
    <property type="evidence" value="ECO:0007669"/>
    <property type="project" value="TreeGrafter"/>
</dbReference>
<feature type="transmembrane region" description="Helical" evidence="6">
    <location>
        <begin position="120"/>
        <end position="139"/>
    </location>
</feature>
<dbReference type="GO" id="GO:0005886">
    <property type="term" value="C:plasma membrane"/>
    <property type="evidence" value="ECO:0007669"/>
    <property type="project" value="UniProtKB-SubCell"/>
</dbReference>
<evidence type="ECO:0000256" key="2">
    <source>
        <dbReference type="ARBA" id="ARBA00022475"/>
    </source>
</evidence>
<feature type="transmembrane region" description="Helical" evidence="6">
    <location>
        <begin position="178"/>
        <end position="196"/>
    </location>
</feature>
<dbReference type="AlphaFoldDB" id="A0A5J6MZA9"/>
<feature type="transmembrane region" description="Helical" evidence="6">
    <location>
        <begin position="72"/>
        <end position="90"/>
    </location>
</feature>
<keyword evidence="8" id="KW-1185">Reference proteome</keyword>
<gene>
    <name evidence="7" type="ORF">FRZ61_24090</name>
</gene>
<name>A0A5J6MZA9_9PROT</name>
<dbReference type="EMBL" id="CP042582">
    <property type="protein sequence ID" value="QEX22477.1"/>
    <property type="molecule type" value="Genomic_DNA"/>
</dbReference>
<proteinExistence type="predicted"/>
<dbReference type="Proteomes" id="UP000325797">
    <property type="component" value="Chromosome"/>
</dbReference>
<evidence type="ECO:0000313" key="8">
    <source>
        <dbReference type="Proteomes" id="UP000325797"/>
    </source>
</evidence>
<evidence type="ECO:0000256" key="1">
    <source>
        <dbReference type="ARBA" id="ARBA00004651"/>
    </source>
</evidence>
<comment type="subcellular location">
    <subcellularLocation>
        <location evidence="1">Cell membrane</location>
        <topology evidence="1">Multi-pass membrane protein</topology>
    </subcellularLocation>
</comment>
<dbReference type="PANTHER" id="PTHR30086">
    <property type="entry name" value="ARGININE EXPORTER PROTEIN ARGO"/>
    <property type="match status" value="1"/>
</dbReference>
<evidence type="ECO:0000313" key="7">
    <source>
        <dbReference type="EMBL" id="QEX22477.1"/>
    </source>
</evidence>
<feature type="transmembrane region" description="Helical" evidence="6">
    <location>
        <begin position="42"/>
        <end position="65"/>
    </location>
</feature>
<evidence type="ECO:0000256" key="4">
    <source>
        <dbReference type="ARBA" id="ARBA00022989"/>
    </source>
</evidence>
<dbReference type="InterPro" id="IPR001123">
    <property type="entry name" value="LeuE-type"/>
</dbReference>
<keyword evidence="5 6" id="KW-0472">Membrane</keyword>
<protein>
    <submittedName>
        <fullName evidence="7">Threonine transporter RhtB</fullName>
    </submittedName>
</protein>
<evidence type="ECO:0000256" key="5">
    <source>
        <dbReference type="ARBA" id="ARBA00023136"/>
    </source>
</evidence>
<organism evidence="7 8">
    <name type="scientific">Hypericibacter adhaerens</name>
    <dbReference type="NCBI Taxonomy" id="2602016"/>
    <lineage>
        <taxon>Bacteria</taxon>
        <taxon>Pseudomonadati</taxon>
        <taxon>Pseudomonadota</taxon>
        <taxon>Alphaproteobacteria</taxon>
        <taxon>Rhodospirillales</taxon>
        <taxon>Dongiaceae</taxon>
        <taxon>Hypericibacter</taxon>
    </lineage>
</organism>
<dbReference type="Pfam" id="PF01810">
    <property type="entry name" value="LysE"/>
    <property type="match status" value="1"/>
</dbReference>
<dbReference type="GO" id="GO:0033228">
    <property type="term" value="P:cysteine export across plasma membrane"/>
    <property type="evidence" value="ECO:0007669"/>
    <property type="project" value="TreeGrafter"/>
</dbReference>
<sequence>MEQLPGFILVALALAGSPGPATLSIAAAGAAFGPRRGLGYMAGIIAGMIVVMALAASGVTGLLLALPGAAPVIAVIAGAYFAVLAIRIALTPPLTERSHQGRHPSFAAGLLLSLVNPKGYAAMAALFSGFVLVAAHPGADAAVKMLVLLLVIALVNIAWLFVGAALTRLFRNPVANRVVNLAFAILLLASVAATLLL</sequence>
<evidence type="ECO:0000256" key="6">
    <source>
        <dbReference type="SAM" id="Phobius"/>
    </source>
</evidence>
<dbReference type="RefSeq" id="WP_191909421.1">
    <property type="nucleotide sequence ID" value="NZ_CP042582.1"/>
</dbReference>
<evidence type="ECO:0000256" key="3">
    <source>
        <dbReference type="ARBA" id="ARBA00022692"/>
    </source>
</evidence>
<reference evidence="7 8" key="1">
    <citation type="submission" date="2019-08" db="EMBL/GenBank/DDBJ databases">
        <title>Hyperibacter terrae gen. nov., sp. nov. and Hyperibacter viscosus sp. nov., two new members in the family Rhodospirillaceae isolated from the rhizosphere of Hypericum perforatum.</title>
        <authorList>
            <person name="Noviana Z."/>
        </authorList>
    </citation>
    <scope>NUCLEOTIDE SEQUENCE [LARGE SCALE GENOMIC DNA]</scope>
    <source>
        <strain evidence="7 8">R5959</strain>
    </source>
</reference>